<evidence type="ECO:0000259" key="19">
    <source>
        <dbReference type="PROSITE" id="PS50857"/>
    </source>
</evidence>
<dbReference type="EC" id="7.1.1.9" evidence="17"/>
<dbReference type="CDD" id="cd13915">
    <property type="entry name" value="CuRO_HCO_II_like_2"/>
    <property type="match status" value="1"/>
</dbReference>
<dbReference type="PROSITE" id="PS50857">
    <property type="entry name" value="COX2_CUA"/>
    <property type="match status" value="1"/>
</dbReference>
<dbReference type="InterPro" id="IPR045187">
    <property type="entry name" value="CcO_II"/>
</dbReference>
<dbReference type="InterPro" id="IPR036909">
    <property type="entry name" value="Cyt_c-like_dom_sf"/>
</dbReference>
<name>A0A8J6QXT8_9BACT</name>
<comment type="catalytic activity">
    <reaction evidence="17">
        <text>4 Fe(II)-[cytochrome c] + O2 + 8 H(+)(in) = 4 Fe(III)-[cytochrome c] + 2 H2O + 4 H(+)(out)</text>
        <dbReference type="Rhea" id="RHEA:11436"/>
        <dbReference type="Rhea" id="RHEA-COMP:10350"/>
        <dbReference type="Rhea" id="RHEA-COMP:14399"/>
        <dbReference type="ChEBI" id="CHEBI:15377"/>
        <dbReference type="ChEBI" id="CHEBI:15378"/>
        <dbReference type="ChEBI" id="CHEBI:15379"/>
        <dbReference type="ChEBI" id="CHEBI:29033"/>
        <dbReference type="ChEBI" id="CHEBI:29034"/>
        <dbReference type="EC" id="7.1.1.9"/>
    </reaction>
</comment>
<evidence type="ECO:0000256" key="5">
    <source>
        <dbReference type="ARBA" id="ARBA00022660"/>
    </source>
</evidence>
<gene>
    <name evidence="22" type="primary">coxB</name>
    <name evidence="22" type="ORF">ICT70_07495</name>
</gene>
<evidence type="ECO:0000256" key="7">
    <source>
        <dbReference type="ARBA" id="ARBA00022723"/>
    </source>
</evidence>
<evidence type="ECO:0000256" key="6">
    <source>
        <dbReference type="ARBA" id="ARBA00022692"/>
    </source>
</evidence>
<evidence type="ECO:0000259" key="20">
    <source>
        <dbReference type="PROSITE" id="PS50999"/>
    </source>
</evidence>
<evidence type="ECO:0000256" key="2">
    <source>
        <dbReference type="ARBA" id="ARBA00007866"/>
    </source>
</evidence>
<dbReference type="InterPro" id="IPR014222">
    <property type="entry name" value="Cyt_c_oxidase_su2"/>
</dbReference>
<evidence type="ECO:0000256" key="18">
    <source>
        <dbReference type="SAM" id="Phobius"/>
    </source>
</evidence>
<dbReference type="SUPFAM" id="SSF49503">
    <property type="entry name" value="Cupredoxins"/>
    <property type="match status" value="1"/>
</dbReference>
<keyword evidence="10 18" id="KW-1133">Transmembrane helix</keyword>
<dbReference type="GO" id="GO:0042773">
    <property type="term" value="P:ATP synthesis coupled electron transport"/>
    <property type="evidence" value="ECO:0007669"/>
    <property type="project" value="TreeGrafter"/>
</dbReference>
<evidence type="ECO:0000256" key="15">
    <source>
        <dbReference type="PROSITE-ProRule" id="PRU00433"/>
    </source>
</evidence>
<proteinExistence type="inferred from homology"/>
<dbReference type="Proteomes" id="UP000632828">
    <property type="component" value="Unassembled WGS sequence"/>
</dbReference>
<evidence type="ECO:0000256" key="16">
    <source>
        <dbReference type="RuleBase" id="RU000456"/>
    </source>
</evidence>
<evidence type="ECO:0000256" key="11">
    <source>
        <dbReference type="ARBA" id="ARBA00023004"/>
    </source>
</evidence>
<dbReference type="AlphaFoldDB" id="A0A8J6QXT8"/>
<dbReference type="InterPro" id="IPR008972">
    <property type="entry name" value="Cupredoxin"/>
</dbReference>
<dbReference type="GO" id="GO:0005507">
    <property type="term" value="F:copper ion binding"/>
    <property type="evidence" value="ECO:0007669"/>
    <property type="project" value="InterPro"/>
</dbReference>
<keyword evidence="7 15" id="KW-0479">Metal-binding</keyword>
<dbReference type="GO" id="GO:0016491">
    <property type="term" value="F:oxidoreductase activity"/>
    <property type="evidence" value="ECO:0007669"/>
    <property type="project" value="InterPro"/>
</dbReference>
<feature type="domain" description="Cytochrome c" evidence="21">
    <location>
        <begin position="306"/>
        <end position="402"/>
    </location>
</feature>
<keyword evidence="9 16" id="KW-0249">Electron transport</keyword>
<feature type="domain" description="Cytochrome oxidase subunit II transmembrane region profile" evidence="20">
    <location>
        <begin position="1"/>
        <end position="89"/>
    </location>
</feature>
<accession>A0A8J6QXT8</accession>
<keyword evidence="4 15" id="KW-0349">Heme</keyword>
<evidence type="ECO:0000256" key="8">
    <source>
        <dbReference type="ARBA" id="ARBA00022967"/>
    </source>
</evidence>
<dbReference type="EMBL" id="JACWUN010000007">
    <property type="protein sequence ID" value="MBD1400512.1"/>
    <property type="molecule type" value="Genomic_DNA"/>
</dbReference>
<dbReference type="InterPro" id="IPR011759">
    <property type="entry name" value="Cyt_c_oxidase_su2_TM_dom"/>
</dbReference>
<dbReference type="Gene3D" id="2.60.40.420">
    <property type="entry name" value="Cupredoxins - blue copper proteins"/>
    <property type="match status" value="1"/>
</dbReference>
<dbReference type="PROSITE" id="PS51007">
    <property type="entry name" value="CYTC"/>
    <property type="match status" value="2"/>
</dbReference>
<evidence type="ECO:0000256" key="14">
    <source>
        <dbReference type="ARBA" id="ARBA00024688"/>
    </source>
</evidence>
<dbReference type="InterPro" id="IPR002429">
    <property type="entry name" value="CcO_II-like_C"/>
</dbReference>
<evidence type="ECO:0000256" key="9">
    <source>
        <dbReference type="ARBA" id="ARBA00022982"/>
    </source>
</evidence>
<dbReference type="PANTHER" id="PTHR22888:SF9">
    <property type="entry name" value="CYTOCHROME C OXIDASE SUBUNIT 2"/>
    <property type="match status" value="1"/>
</dbReference>
<dbReference type="Gene3D" id="1.10.760.10">
    <property type="entry name" value="Cytochrome c-like domain"/>
    <property type="match status" value="2"/>
</dbReference>
<dbReference type="Pfam" id="PF00034">
    <property type="entry name" value="Cytochrom_C"/>
    <property type="match status" value="1"/>
</dbReference>
<keyword evidence="13 18" id="KW-0472">Membrane</keyword>
<dbReference type="GO" id="GO:0005886">
    <property type="term" value="C:plasma membrane"/>
    <property type="evidence" value="ECO:0007669"/>
    <property type="project" value="UniProtKB-SubCell"/>
</dbReference>
<dbReference type="GO" id="GO:0020037">
    <property type="term" value="F:heme binding"/>
    <property type="evidence" value="ECO:0007669"/>
    <property type="project" value="InterPro"/>
</dbReference>
<protein>
    <recommendedName>
        <fullName evidence="17">Cytochrome c oxidase subunit 2</fullName>
        <ecNumber evidence="17">7.1.1.9</ecNumber>
    </recommendedName>
</protein>
<reference evidence="22" key="1">
    <citation type="submission" date="2020-09" db="EMBL/GenBank/DDBJ databases">
        <title>Pelobacter alkaliphilus sp. nov., a novel anaerobic arsenate-reducing bacterium from terrestrial mud volcano.</title>
        <authorList>
            <person name="Khomyakova M.A."/>
            <person name="Merkel A.Y."/>
            <person name="Slobodkin A.I."/>
        </authorList>
    </citation>
    <scope>NUCLEOTIDE SEQUENCE</scope>
    <source>
        <strain evidence="22">M08fum</strain>
    </source>
</reference>
<dbReference type="Pfam" id="PF02790">
    <property type="entry name" value="COX2_TM"/>
    <property type="match status" value="1"/>
</dbReference>
<evidence type="ECO:0000313" key="22">
    <source>
        <dbReference type="EMBL" id="MBD1400512.1"/>
    </source>
</evidence>
<comment type="caution">
    <text evidence="22">The sequence shown here is derived from an EMBL/GenBank/DDBJ whole genome shotgun (WGS) entry which is preliminary data.</text>
</comment>
<dbReference type="InterPro" id="IPR001505">
    <property type="entry name" value="Copper_CuA"/>
</dbReference>
<comment type="subcellular location">
    <subcellularLocation>
        <location evidence="16">Cell membrane</location>
        <topology evidence="16">Multi-pass membrane protein</topology>
    </subcellularLocation>
    <subcellularLocation>
        <location evidence="1">Membrane</location>
        <topology evidence="1">Multi-pass membrane protein</topology>
    </subcellularLocation>
</comment>
<dbReference type="PROSITE" id="PS50999">
    <property type="entry name" value="COX2_TM"/>
    <property type="match status" value="1"/>
</dbReference>
<keyword evidence="8" id="KW-1278">Translocase</keyword>
<dbReference type="PANTHER" id="PTHR22888">
    <property type="entry name" value="CYTOCHROME C OXIDASE, SUBUNIT II"/>
    <property type="match status" value="1"/>
</dbReference>
<dbReference type="NCBIfam" id="TIGR02866">
    <property type="entry name" value="CoxB"/>
    <property type="match status" value="1"/>
</dbReference>
<feature type="transmembrane region" description="Helical" evidence="18">
    <location>
        <begin position="15"/>
        <end position="38"/>
    </location>
</feature>
<evidence type="ECO:0000256" key="1">
    <source>
        <dbReference type="ARBA" id="ARBA00004141"/>
    </source>
</evidence>
<keyword evidence="5 16" id="KW-0679">Respiratory chain</keyword>
<dbReference type="GO" id="GO:0004129">
    <property type="term" value="F:cytochrome-c oxidase activity"/>
    <property type="evidence" value="ECO:0007669"/>
    <property type="project" value="UniProtKB-EC"/>
</dbReference>
<comment type="cofactor">
    <cofactor evidence="17">
        <name>Cu cation</name>
        <dbReference type="ChEBI" id="CHEBI:23378"/>
    </cofactor>
    <text evidence="17">Binds a copper A center.</text>
</comment>
<keyword evidence="23" id="KW-1185">Reference proteome</keyword>
<evidence type="ECO:0000256" key="13">
    <source>
        <dbReference type="ARBA" id="ARBA00023136"/>
    </source>
</evidence>
<comment type="function">
    <text evidence="14 17">Subunits I and II form the functional core of the enzyme complex. Electrons originating in cytochrome c are transferred via heme a and Cu(A) to the binuclear center formed by heme a3 and Cu(B).</text>
</comment>
<evidence type="ECO:0000256" key="12">
    <source>
        <dbReference type="ARBA" id="ARBA00023008"/>
    </source>
</evidence>
<keyword evidence="11 15" id="KW-0408">Iron</keyword>
<dbReference type="InterPro" id="IPR036257">
    <property type="entry name" value="Cyt_c_oxidase_su2_TM_sf"/>
</dbReference>
<feature type="domain" description="Cytochrome oxidase subunit II copper A binding" evidence="19">
    <location>
        <begin position="90"/>
        <end position="200"/>
    </location>
</feature>
<keyword evidence="6 16" id="KW-0812">Transmembrane</keyword>
<evidence type="ECO:0000259" key="21">
    <source>
        <dbReference type="PROSITE" id="PS51007"/>
    </source>
</evidence>
<evidence type="ECO:0000256" key="10">
    <source>
        <dbReference type="ARBA" id="ARBA00022989"/>
    </source>
</evidence>
<feature type="transmembrane region" description="Helical" evidence="18">
    <location>
        <begin position="58"/>
        <end position="79"/>
    </location>
</feature>
<dbReference type="Pfam" id="PF13442">
    <property type="entry name" value="Cytochrome_CBB3"/>
    <property type="match status" value="1"/>
</dbReference>
<keyword evidence="3 16" id="KW-0813">Transport</keyword>
<dbReference type="SUPFAM" id="SSF46626">
    <property type="entry name" value="Cytochrome c"/>
    <property type="match status" value="2"/>
</dbReference>
<keyword evidence="12 17" id="KW-0186">Copper</keyword>
<evidence type="ECO:0000256" key="4">
    <source>
        <dbReference type="ARBA" id="ARBA00022617"/>
    </source>
</evidence>
<organism evidence="22 23">
    <name type="scientific">Pelovirga terrestris</name>
    <dbReference type="NCBI Taxonomy" id="2771352"/>
    <lineage>
        <taxon>Bacteria</taxon>
        <taxon>Pseudomonadati</taxon>
        <taxon>Thermodesulfobacteriota</taxon>
        <taxon>Desulfuromonadia</taxon>
        <taxon>Geobacterales</taxon>
        <taxon>Geobacteraceae</taxon>
        <taxon>Pelovirga</taxon>
    </lineage>
</organism>
<evidence type="ECO:0000256" key="17">
    <source>
        <dbReference type="RuleBase" id="RU004024"/>
    </source>
</evidence>
<comment type="similarity">
    <text evidence="2 16">Belongs to the cytochrome c oxidase subunit 2 family.</text>
</comment>
<dbReference type="InterPro" id="IPR009056">
    <property type="entry name" value="Cyt_c-like_dom"/>
</dbReference>
<sequence>MLPTDNPTAQLVDGVMIYIFGLSLLLLLGITIVTIYFVVKYRRSRCPEPTSDVDHSIVLEAIWTVLPTLIVLTMFWYGWVNYVGLTEVPEGAMEVSATARMWSWQFEYADGRRENRLFVPANTPVKVRLQSTDVIHSFFVPAFRIKKDMVPGLETYVWFEAPKPGSYDIFCTEYCGVGHADMITTIEALSAEDYAAWLVADAPPEHRGLVVLREQGCIGCHSIDGTPGIGPSLFELAGSPRQVEIDGQTTEITIDDDYLIRAIREANYEVVQGYPAMMPSYDEASLNNDDLQSLVDYMMGRPDTTSAPLDGARLIEINGCTGCHSTDGSPSIGPTFQGISSRDITIIRDGKEVTQQADADYLLRALVDPSVETVKGYPDIMPPSDYLSPEELDAIVEHLLQQ</sequence>
<dbReference type="Pfam" id="PF00116">
    <property type="entry name" value="COX2"/>
    <property type="match status" value="1"/>
</dbReference>
<dbReference type="PROSITE" id="PS00078">
    <property type="entry name" value="COX2"/>
    <property type="match status" value="1"/>
</dbReference>
<feature type="domain" description="Cytochrome c" evidence="21">
    <location>
        <begin position="203"/>
        <end position="302"/>
    </location>
</feature>
<evidence type="ECO:0000256" key="3">
    <source>
        <dbReference type="ARBA" id="ARBA00022448"/>
    </source>
</evidence>
<dbReference type="SUPFAM" id="SSF81464">
    <property type="entry name" value="Cytochrome c oxidase subunit II-like, transmembrane region"/>
    <property type="match status" value="1"/>
</dbReference>
<dbReference type="Gene3D" id="1.10.287.90">
    <property type="match status" value="1"/>
</dbReference>
<evidence type="ECO:0000313" key="23">
    <source>
        <dbReference type="Proteomes" id="UP000632828"/>
    </source>
</evidence>